<gene>
    <name evidence="2" type="primary">zwf_2</name>
    <name evidence="2" type="ORF">NCTC8271_03472</name>
</gene>
<dbReference type="GO" id="GO:0050661">
    <property type="term" value="F:NADP binding"/>
    <property type="evidence" value="ECO:0007669"/>
    <property type="project" value="InterPro"/>
</dbReference>
<sequence>MGWGGADWDKEAYTHVVREALETFMKEKIDEGLWDTLSGRLDFCNLDVNDTPAFSRLGDMLDQKNRTTINYFAMPPSTFGAICKGLGRLNSTPNRRVS</sequence>
<proteinExistence type="predicted"/>
<dbReference type="SUPFAM" id="SSF51735">
    <property type="entry name" value="NAD(P)-binding Rossmann-fold domains"/>
    <property type="match status" value="1"/>
</dbReference>
<dbReference type="EMBL" id="LR134148">
    <property type="protein sequence ID" value="VEA39249.1"/>
    <property type="molecule type" value="Genomic_DNA"/>
</dbReference>
<dbReference type="GO" id="GO:0006006">
    <property type="term" value="P:glucose metabolic process"/>
    <property type="evidence" value="ECO:0007669"/>
    <property type="project" value="InterPro"/>
</dbReference>
<evidence type="ECO:0000259" key="1">
    <source>
        <dbReference type="Pfam" id="PF00479"/>
    </source>
</evidence>
<dbReference type="EC" id="1.1.1.49" evidence="2"/>
<protein>
    <submittedName>
        <fullName evidence="2">Glucose 6-phosphate dehydrogenase</fullName>
        <ecNumber evidence="2">1.1.1.49</ecNumber>
    </submittedName>
</protein>
<dbReference type="Pfam" id="PF00479">
    <property type="entry name" value="G6PD_N"/>
    <property type="match status" value="1"/>
</dbReference>
<dbReference type="Proteomes" id="UP000273655">
    <property type="component" value="Chromosome 1"/>
</dbReference>
<organism evidence="2 3">
    <name type="scientific">Salmonella enterica I</name>
    <dbReference type="NCBI Taxonomy" id="59201"/>
    <lineage>
        <taxon>Bacteria</taxon>
        <taxon>Pseudomonadati</taxon>
        <taxon>Pseudomonadota</taxon>
        <taxon>Gammaproteobacteria</taxon>
        <taxon>Enterobacterales</taxon>
        <taxon>Enterobacteriaceae</taxon>
        <taxon>Salmonella</taxon>
    </lineage>
</organism>
<dbReference type="InterPro" id="IPR022674">
    <property type="entry name" value="G6P_DH_NAD-bd"/>
</dbReference>
<evidence type="ECO:0000313" key="2">
    <source>
        <dbReference type="EMBL" id="VEA39249.1"/>
    </source>
</evidence>
<dbReference type="GO" id="GO:0004345">
    <property type="term" value="F:glucose-6-phosphate dehydrogenase activity"/>
    <property type="evidence" value="ECO:0007669"/>
    <property type="project" value="UniProtKB-EC"/>
</dbReference>
<evidence type="ECO:0000313" key="3">
    <source>
        <dbReference type="Proteomes" id="UP000273655"/>
    </source>
</evidence>
<reference evidence="2 3" key="1">
    <citation type="submission" date="2018-12" db="EMBL/GenBank/DDBJ databases">
        <authorList>
            <consortium name="Pathogen Informatics"/>
        </authorList>
    </citation>
    <scope>NUCLEOTIDE SEQUENCE [LARGE SCALE GENOMIC DNA]</scope>
    <source>
        <strain evidence="2 3">NCTC8271</strain>
    </source>
</reference>
<feature type="domain" description="Glucose-6-phosphate dehydrogenase NAD-binding" evidence="1">
    <location>
        <begin position="2"/>
        <end position="90"/>
    </location>
</feature>
<dbReference type="InterPro" id="IPR036291">
    <property type="entry name" value="NAD(P)-bd_dom_sf"/>
</dbReference>
<name>A0A447PLC1_SALET</name>
<keyword evidence="2" id="KW-0560">Oxidoreductase</keyword>
<dbReference type="Gene3D" id="3.40.50.720">
    <property type="entry name" value="NAD(P)-binding Rossmann-like Domain"/>
    <property type="match status" value="1"/>
</dbReference>
<accession>A0A447PLC1</accession>
<dbReference type="AlphaFoldDB" id="A0A447PLC1"/>